<sequence length="281" mass="31756">MNTRAIATETLSKEKVAREARVNGSAPVWYFGYGSNMRASVMASRSITPQNMLVVRVQSHVLTFDVFGFPYTEPSMASIAERSQVHKGTTVLCHNELTDLPPVHGIAYLISREDYVRLVISEGGGVAYREVELEAEIIHDDPMLAGKKLVVLSLEAKYPFRPNATPSMRYLGLLINGAAEQKLPEDYQEYLKLLKSYRTPESNWTRFGGYVFLSFWKPILNKIVKYMKANTDSNGHCEQWIEKLIVYGYAAMWTTHNKLHCHLWGRGDGRDDGTGYPILAT</sequence>
<dbReference type="OrthoDB" id="2017317at2759"/>
<dbReference type="AlphaFoldDB" id="A0A3D8RA62"/>
<keyword evidence="6" id="KW-1185">Reference proteome</keyword>
<organism evidence="5 6">
    <name type="scientific">Coleophoma cylindrospora</name>
    <dbReference type="NCBI Taxonomy" id="1849047"/>
    <lineage>
        <taxon>Eukaryota</taxon>
        <taxon>Fungi</taxon>
        <taxon>Dikarya</taxon>
        <taxon>Ascomycota</taxon>
        <taxon>Pezizomycotina</taxon>
        <taxon>Leotiomycetes</taxon>
        <taxon>Helotiales</taxon>
        <taxon>Dermateaceae</taxon>
        <taxon>Coleophoma</taxon>
    </lineage>
</organism>
<evidence type="ECO:0000256" key="3">
    <source>
        <dbReference type="PIRSR" id="PIRSR617939-1"/>
    </source>
</evidence>
<dbReference type="EC" id="4.3.2.9" evidence="1"/>
<gene>
    <name evidence="5" type="ORF">BP6252_07500</name>
</gene>
<comment type="caution">
    <text evidence="5">The sequence shown here is derived from an EMBL/GenBank/DDBJ whole genome shotgun (WGS) entry which is preliminary data.</text>
</comment>
<evidence type="ECO:0000256" key="2">
    <source>
        <dbReference type="ARBA" id="ARBA00023239"/>
    </source>
</evidence>
<feature type="active site" description="Proton acceptor" evidence="3">
    <location>
        <position position="122"/>
    </location>
</feature>
<name>A0A3D8RA62_9HELO</name>
<keyword evidence="2" id="KW-0456">Lyase</keyword>
<dbReference type="PANTHER" id="PTHR12935:SF0">
    <property type="entry name" value="GAMMA-GLUTAMYLCYCLOTRANSFERASE"/>
    <property type="match status" value="1"/>
</dbReference>
<evidence type="ECO:0000313" key="5">
    <source>
        <dbReference type="EMBL" id="RDW70937.1"/>
    </source>
</evidence>
<dbReference type="CDD" id="cd06661">
    <property type="entry name" value="GGCT_like"/>
    <property type="match status" value="1"/>
</dbReference>
<dbReference type="PANTHER" id="PTHR12935">
    <property type="entry name" value="GAMMA-GLUTAMYLCYCLOTRANSFERASE"/>
    <property type="match status" value="1"/>
</dbReference>
<dbReference type="Gene3D" id="3.10.490.10">
    <property type="entry name" value="Gamma-glutamyl cyclotransferase-like"/>
    <property type="match status" value="1"/>
</dbReference>
<feature type="binding site" evidence="4">
    <location>
        <begin position="30"/>
        <end position="35"/>
    </location>
    <ligand>
        <name>substrate</name>
    </ligand>
</feature>
<proteinExistence type="predicted"/>
<dbReference type="Proteomes" id="UP000256645">
    <property type="component" value="Unassembled WGS sequence"/>
</dbReference>
<dbReference type="InterPro" id="IPR017939">
    <property type="entry name" value="G-Glutamylcylcotransferase"/>
</dbReference>
<evidence type="ECO:0000256" key="1">
    <source>
        <dbReference type="ARBA" id="ARBA00012346"/>
    </source>
</evidence>
<evidence type="ECO:0000313" key="6">
    <source>
        <dbReference type="Proteomes" id="UP000256645"/>
    </source>
</evidence>
<protein>
    <recommendedName>
        <fullName evidence="1">gamma-glutamylcyclotransferase</fullName>
        <ecNumber evidence="1">4.3.2.9</ecNumber>
    </recommendedName>
</protein>
<reference evidence="5 6" key="1">
    <citation type="journal article" date="2018" name="IMA Fungus">
        <title>IMA Genome-F 9: Draft genome sequence of Annulohypoxylon stygium, Aspergillus mulundensis, Berkeleyomyces basicola (syn. Thielaviopsis basicola), Ceratocystis smalleyi, two Cercospora beticola strains, Coleophoma cylindrospora, Fusarium fracticaudum, Phialophora cf. hyalina, and Morchella septimelata.</title>
        <authorList>
            <person name="Wingfield B.D."/>
            <person name="Bills G.F."/>
            <person name="Dong Y."/>
            <person name="Huang W."/>
            <person name="Nel W.J."/>
            <person name="Swalarsk-Parry B.S."/>
            <person name="Vaghefi N."/>
            <person name="Wilken P.M."/>
            <person name="An Z."/>
            <person name="de Beer Z.W."/>
            <person name="De Vos L."/>
            <person name="Chen L."/>
            <person name="Duong T.A."/>
            <person name="Gao Y."/>
            <person name="Hammerbacher A."/>
            <person name="Kikkert J.R."/>
            <person name="Li Y."/>
            <person name="Li H."/>
            <person name="Li K."/>
            <person name="Li Q."/>
            <person name="Liu X."/>
            <person name="Ma X."/>
            <person name="Naidoo K."/>
            <person name="Pethybridge S.J."/>
            <person name="Sun J."/>
            <person name="Steenkamp E.T."/>
            <person name="van der Nest M.A."/>
            <person name="van Wyk S."/>
            <person name="Wingfield M.J."/>
            <person name="Xiong C."/>
            <person name="Yue Q."/>
            <person name="Zhang X."/>
        </authorList>
    </citation>
    <scope>NUCLEOTIDE SEQUENCE [LARGE SCALE GENOMIC DNA]</scope>
    <source>
        <strain evidence="5 6">BP6252</strain>
    </source>
</reference>
<dbReference type="InterPro" id="IPR013024">
    <property type="entry name" value="GGCT-like"/>
</dbReference>
<evidence type="ECO:0000256" key="4">
    <source>
        <dbReference type="PIRSR" id="PIRSR617939-2"/>
    </source>
</evidence>
<accession>A0A3D8RA62</accession>
<dbReference type="EMBL" id="PDLM01000008">
    <property type="protein sequence ID" value="RDW70937.1"/>
    <property type="molecule type" value="Genomic_DNA"/>
</dbReference>
<dbReference type="GO" id="GO:0003839">
    <property type="term" value="F:gamma-glutamylcyclotransferase activity"/>
    <property type="evidence" value="ECO:0007669"/>
    <property type="project" value="UniProtKB-EC"/>
</dbReference>
<feature type="binding site" evidence="4">
    <location>
        <position position="170"/>
    </location>
    <ligand>
        <name>substrate</name>
    </ligand>
</feature>